<dbReference type="Proteomes" id="UP000308705">
    <property type="component" value="Unassembled WGS sequence"/>
</dbReference>
<reference evidence="2 3" key="1">
    <citation type="submission" date="2019-04" db="EMBL/GenBank/DDBJ databases">
        <title>Herbidospora sp. NEAU-GS14.nov., a novel actinomycete isolated from soil.</title>
        <authorList>
            <person name="Han L."/>
        </authorList>
    </citation>
    <scope>NUCLEOTIDE SEQUENCE [LARGE SCALE GENOMIC DNA]</scope>
    <source>
        <strain evidence="2 3">NEAU-GS14</strain>
    </source>
</reference>
<keyword evidence="2" id="KW-0489">Methyltransferase</keyword>
<feature type="region of interest" description="Disordered" evidence="1">
    <location>
        <begin position="1"/>
        <end position="22"/>
    </location>
</feature>
<evidence type="ECO:0000313" key="3">
    <source>
        <dbReference type="Proteomes" id="UP000308705"/>
    </source>
</evidence>
<organism evidence="2 3">
    <name type="scientific">Herbidospora galbida</name>
    <dbReference type="NCBI Taxonomy" id="2575442"/>
    <lineage>
        <taxon>Bacteria</taxon>
        <taxon>Bacillati</taxon>
        <taxon>Actinomycetota</taxon>
        <taxon>Actinomycetes</taxon>
        <taxon>Streptosporangiales</taxon>
        <taxon>Streptosporangiaceae</taxon>
        <taxon>Herbidospora</taxon>
    </lineage>
</organism>
<dbReference type="Pfam" id="PF04672">
    <property type="entry name" value="Methyltransf_19"/>
    <property type="match status" value="1"/>
</dbReference>
<dbReference type="SUPFAM" id="SSF53335">
    <property type="entry name" value="S-adenosyl-L-methionine-dependent methyltransferases"/>
    <property type="match status" value="1"/>
</dbReference>
<protein>
    <submittedName>
        <fullName evidence="2">SAM-dependent methyltransferase</fullName>
    </submittedName>
</protein>
<proteinExistence type="predicted"/>
<sequence length="279" mass="30676">MSEPKNLLPWASPRDENAPKIDTSVPHSARVYDYWLGGKDNFEADRKVAEGTAAVAPGIVQGARDNRAFLGRAVRFLAEQGVTQFLDIGTGIPTQGNTHEVAQQVNPAARIAYVDNDPIVMTHARALLRSTREGRTCYVEADLRAPKSILEHPEINDVIDFDQPVALVIVGTLMFITDEEDPPGLVRQYTEALAPGSYFAVSHVTADFFPKAVGNAADAYRTPNLGFTPRSKEQISEYFEGFELVDPGMVPVALWRPDEDPDLFPDREHGAYGAIGRKI</sequence>
<dbReference type="GO" id="GO:0008168">
    <property type="term" value="F:methyltransferase activity"/>
    <property type="evidence" value="ECO:0007669"/>
    <property type="project" value="UniProtKB-KW"/>
</dbReference>
<dbReference type="OrthoDB" id="3216820at2"/>
<dbReference type="AlphaFoldDB" id="A0A4U3MDH0"/>
<keyword evidence="2" id="KW-0808">Transferase</keyword>
<gene>
    <name evidence="2" type="ORF">FDA94_21440</name>
</gene>
<dbReference type="EMBL" id="SZQA01000021">
    <property type="protein sequence ID" value="TKK86489.1"/>
    <property type="molecule type" value="Genomic_DNA"/>
</dbReference>
<keyword evidence="3" id="KW-1185">Reference proteome</keyword>
<dbReference type="InterPro" id="IPR006764">
    <property type="entry name" value="SAM_dep_MeTrfase_SAV2177_type"/>
</dbReference>
<accession>A0A4U3MDH0</accession>
<comment type="caution">
    <text evidence="2">The sequence shown here is derived from an EMBL/GenBank/DDBJ whole genome shotgun (WGS) entry which is preliminary data.</text>
</comment>
<evidence type="ECO:0000313" key="2">
    <source>
        <dbReference type="EMBL" id="TKK86489.1"/>
    </source>
</evidence>
<dbReference type="Gene3D" id="3.40.50.150">
    <property type="entry name" value="Vaccinia Virus protein VP39"/>
    <property type="match status" value="1"/>
</dbReference>
<evidence type="ECO:0000256" key="1">
    <source>
        <dbReference type="SAM" id="MobiDB-lite"/>
    </source>
</evidence>
<dbReference type="InterPro" id="IPR029063">
    <property type="entry name" value="SAM-dependent_MTases_sf"/>
</dbReference>
<dbReference type="GO" id="GO:0032259">
    <property type="term" value="P:methylation"/>
    <property type="evidence" value="ECO:0007669"/>
    <property type="project" value="UniProtKB-KW"/>
</dbReference>
<dbReference type="PIRSF" id="PIRSF017393">
    <property type="entry name" value="MTase_SAV2177"/>
    <property type="match status" value="1"/>
</dbReference>
<dbReference type="CDD" id="cd02440">
    <property type="entry name" value="AdoMet_MTases"/>
    <property type="match status" value="1"/>
</dbReference>
<name>A0A4U3MDH0_9ACTN</name>